<dbReference type="AlphaFoldDB" id="A0A849AFH7"/>
<dbReference type="EMBL" id="JABEND010000003">
    <property type="protein sequence ID" value="NNG35592.1"/>
    <property type="molecule type" value="Genomic_DNA"/>
</dbReference>
<reference evidence="1 2" key="1">
    <citation type="submission" date="2020-05" db="EMBL/GenBank/DDBJ databases">
        <title>Nakamurella sp. DB0629 isolated from air conditioner.</title>
        <authorList>
            <person name="Kim D.H."/>
            <person name="Kim D.-U."/>
        </authorList>
    </citation>
    <scope>NUCLEOTIDE SEQUENCE [LARGE SCALE GENOMIC DNA]</scope>
    <source>
        <strain evidence="1 2">DB0629</strain>
    </source>
</reference>
<sequence>MAMLVVDRIVMFMVMSIASTALFQQRTAGVAQGREPVVAVSRYGGGRRRRCRCILKRS</sequence>
<name>A0A849AFH7_9ACTN</name>
<dbReference type="RefSeq" id="WP_171199256.1">
    <property type="nucleotide sequence ID" value="NZ_JABEND010000003.1"/>
</dbReference>
<comment type="caution">
    <text evidence="1">The sequence shown here is derived from an EMBL/GenBank/DDBJ whole genome shotgun (WGS) entry which is preliminary data.</text>
</comment>
<gene>
    <name evidence="1" type="ORF">HKD39_07670</name>
</gene>
<dbReference type="Proteomes" id="UP000562984">
    <property type="component" value="Unassembled WGS sequence"/>
</dbReference>
<accession>A0A849AFH7</accession>
<protein>
    <submittedName>
        <fullName evidence="1">Uncharacterized protein</fullName>
    </submittedName>
</protein>
<organism evidence="1 2">
    <name type="scientific">Nakamurella aerolata</name>
    <dbReference type="NCBI Taxonomy" id="1656892"/>
    <lineage>
        <taxon>Bacteria</taxon>
        <taxon>Bacillati</taxon>
        <taxon>Actinomycetota</taxon>
        <taxon>Actinomycetes</taxon>
        <taxon>Nakamurellales</taxon>
        <taxon>Nakamurellaceae</taxon>
        <taxon>Nakamurella</taxon>
    </lineage>
</organism>
<evidence type="ECO:0000313" key="2">
    <source>
        <dbReference type="Proteomes" id="UP000562984"/>
    </source>
</evidence>
<evidence type="ECO:0000313" key="1">
    <source>
        <dbReference type="EMBL" id="NNG35592.1"/>
    </source>
</evidence>
<keyword evidence="2" id="KW-1185">Reference proteome</keyword>
<proteinExistence type="predicted"/>